<organism evidence="2 3">
    <name type="scientific">Pleurodeles waltl</name>
    <name type="common">Iberian ribbed newt</name>
    <dbReference type="NCBI Taxonomy" id="8319"/>
    <lineage>
        <taxon>Eukaryota</taxon>
        <taxon>Metazoa</taxon>
        <taxon>Chordata</taxon>
        <taxon>Craniata</taxon>
        <taxon>Vertebrata</taxon>
        <taxon>Euteleostomi</taxon>
        <taxon>Amphibia</taxon>
        <taxon>Batrachia</taxon>
        <taxon>Caudata</taxon>
        <taxon>Salamandroidea</taxon>
        <taxon>Salamandridae</taxon>
        <taxon>Pleurodelinae</taxon>
        <taxon>Pleurodeles</taxon>
    </lineage>
</organism>
<feature type="compositionally biased region" description="Basic and acidic residues" evidence="1">
    <location>
        <begin position="49"/>
        <end position="72"/>
    </location>
</feature>
<evidence type="ECO:0000313" key="2">
    <source>
        <dbReference type="EMBL" id="KAJ1100246.1"/>
    </source>
</evidence>
<keyword evidence="3" id="KW-1185">Reference proteome</keyword>
<evidence type="ECO:0000313" key="3">
    <source>
        <dbReference type="Proteomes" id="UP001066276"/>
    </source>
</evidence>
<comment type="caution">
    <text evidence="2">The sequence shown here is derived from an EMBL/GenBank/DDBJ whole genome shotgun (WGS) entry which is preliminary data.</text>
</comment>
<dbReference type="AlphaFoldDB" id="A0AAV7M905"/>
<feature type="compositionally biased region" description="Basic residues" evidence="1">
    <location>
        <begin position="29"/>
        <end position="39"/>
    </location>
</feature>
<protein>
    <submittedName>
        <fullName evidence="2">Uncharacterized protein</fullName>
    </submittedName>
</protein>
<accession>A0AAV7M905</accession>
<dbReference type="EMBL" id="JANPWB010000014">
    <property type="protein sequence ID" value="KAJ1100246.1"/>
    <property type="molecule type" value="Genomic_DNA"/>
</dbReference>
<gene>
    <name evidence="2" type="ORF">NDU88_005333</name>
</gene>
<sequence length="116" mass="13297">MPPDLQRRNRRDACRESETSMRSPAERRAARKQAGKSTHRPGTSGNPRDPQKETVRDPQKETVRAPENDARLPRVKNNGASLCVLGRNRRTHHFSTYLFFCGPRRRFSTPNQVLCA</sequence>
<reference evidence="2" key="1">
    <citation type="journal article" date="2022" name="bioRxiv">
        <title>Sequencing and chromosome-scale assembly of the giantPleurodeles waltlgenome.</title>
        <authorList>
            <person name="Brown T."/>
            <person name="Elewa A."/>
            <person name="Iarovenko S."/>
            <person name="Subramanian E."/>
            <person name="Araus A.J."/>
            <person name="Petzold A."/>
            <person name="Susuki M."/>
            <person name="Suzuki K.-i.T."/>
            <person name="Hayashi T."/>
            <person name="Toyoda A."/>
            <person name="Oliveira C."/>
            <person name="Osipova E."/>
            <person name="Leigh N.D."/>
            <person name="Simon A."/>
            <person name="Yun M.H."/>
        </authorList>
    </citation>
    <scope>NUCLEOTIDE SEQUENCE</scope>
    <source>
        <strain evidence="2">20211129_DDA</strain>
        <tissue evidence="2">Liver</tissue>
    </source>
</reference>
<dbReference type="Proteomes" id="UP001066276">
    <property type="component" value="Chromosome 10"/>
</dbReference>
<feature type="compositionally biased region" description="Basic and acidic residues" evidence="1">
    <location>
        <begin position="1"/>
        <end position="28"/>
    </location>
</feature>
<name>A0AAV7M905_PLEWA</name>
<proteinExistence type="predicted"/>
<evidence type="ECO:0000256" key="1">
    <source>
        <dbReference type="SAM" id="MobiDB-lite"/>
    </source>
</evidence>
<feature type="region of interest" description="Disordered" evidence="1">
    <location>
        <begin position="1"/>
        <end position="73"/>
    </location>
</feature>